<keyword evidence="10" id="KW-0732">Signal</keyword>
<organism evidence="12 13">
    <name type="scientific">Paenibacillus albilobatus</name>
    <dbReference type="NCBI Taxonomy" id="2716884"/>
    <lineage>
        <taxon>Bacteria</taxon>
        <taxon>Bacillati</taxon>
        <taxon>Bacillota</taxon>
        <taxon>Bacilli</taxon>
        <taxon>Bacillales</taxon>
        <taxon>Paenibacillaceae</taxon>
        <taxon>Paenibacillus</taxon>
    </lineage>
</organism>
<evidence type="ECO:0000256" key="7">
    <source>
        <dbReference type="ARBA" id="ARBA00022984"/>
    </source>
</evidence>
<evidence type="ECO:0000313" key="13">
    <source>
        <dbReference type="Proteomes" id="UP000679779"/>
    </source>
</evidence>
<dbReference type="GO" id="GO:0018104">
    <property type="term" value="P:peptidoglycan-protein cross-linking"/>
    <property type="evidence" value="ECO:0007669"/>
    <property type="project" value="TreeGrafter"/>
</dbReference>
<dbReference type="PANTHER" id="PTHR30582">
    <property type="entry name" value="L,D-TRANSPEPTIDASE"/>
    <property type="match status" value="1"/>
</dbReference>
<keyword evidence="13" id="KW-1185">Reference proteome</keyword>
<name>A0A920CA11_9BACL</name>
<evidence type="ECO:0000256" key="9">
    <source>
        <dbReference type="PROSITE-ProRule" id="PRU01373"/>
    </source>
</evidence>
<evidence type="ECO:0000256" key="5">
    <source>
        <dbReference type="ARBA" id="ARBA00022801"/>
    </source>
</evidence>
<dbReference type="PROSITE" id="PS52029">
    <property type="entry name" value="LD_TPASE"/>
    <property type="match status" value="1"/>
</dbReference>
<dbReference type="AlphaFoldDB" id="A0A920CA11"/>
<proteinExistence type="inferred from homology"/>
<feature type="chain" id="PRO_5038438257" description="L,D-TPase catalytic domain-containing protein" evidence="10">
    <location>
        <begin position="31"/>
        <end position="231"/>
    </location>
</feature>
<gene>
    <name evidence="12" type="ORF">J2TS6_15740</name>
</gene>
<feature type="signal peptide" evidence="10">
    <location>
        <begin position="1"/>
        <end position="30"/>
    </location>
</feature>
<keyword evidence="3" id="KW-0328">Glycosyltransferase</keyword>
<comment type="caution">
    <text evidence="12">The sequence shown here is derived from an EMBL/GenBank/DDBJ whole genome shotgun (WGS) entry which is preliminary data.</text>
</comment>
<dbReference type="InterPro" id="IPR002477">
    <property type="entry name" value="Peptidoglycan-bd-like"/>
</dbReference>
<evidence type="ECO:0000256" key="6">
    <source>
        <dbReference type="ARBA" id="ARBA00022960"/>
    </source>
</evidence>
<dbReference type="GO" id="GO:0071972">
    <property type="term" value="F:peptidoglycan L,D-transpeptidase activity"/>
    <property type="evidence" value="ECO:0007669"/>
    <property type="project" value="TreeGrafter"/>
</dbReference>
<dbReference type="Pfam" id="PF01471">
    <property type="entry name" value="PG_binding_1"/>
    <property type="match status" value="1"/>
</dbReference>
<keyword evidence="5" id="KW-0378">Hydrolase</keyword>
<dbReference type="PANTHER" id="PTHR30582:SF24">
    <property type="entry name" value="L,D-TRANSPEPTIDASE ERFK_SRFK-RELATED"/>
    <property type="match status" value="1"/>
</dbReference>
<dbReference type="Gene3D" id="2.40.440.10">
    <property type="entry name" value="L,D-transpeptidase catalytic domain-like"/>
    <property type="match status" value="1"/>
</dbReference>
<evidence type="ECO:0000256" key="2">
    <source>
        <dbReference type="ARBA" id="ARBA00005992"/>
    </source>
</evidence>
<protein>
    <recommendedName>
        <fullName evidence="11">L,D-TPase catalytic domain-containing protein</fullName>
    </recommendedName>
</protein>
<dbReference type="CDD" id="cd16913">
    <property type="entry name" value="YkuD_like"/>
    <property type="match status" value="1"/>
</dbReference>
<evidence type="ECO:0000256" key="10">
    <source>
        <dbReference type="SAM" id="SignalP"/>
    </source>
</evidence>
<dbReference type="GO" id="GO:0008360">
    <property type="term" value="P:regulation of cell shape"/>
    <property type="evidence" value="ECO:0007669"/>
    <property type="project" value="UniProtKB-UniRule"/>
</dbReference>
<evidence type="ECO:0000256" key="3">
    <source>
        <dbReference type="ARBA" id="ARBA00022676"/>
    </source>
</evidence>
<accession>A0A920CA11</accession>
<dbReference type="InterPro" id="IPR036365">
    <property type="entry name" value="PGBD-like_sf"/>
</dbReference>
<evidence type="ECO:0000313" key="12">
    <source>
        <dbReference type="EMBL" id="GIO30433.1"/>
    </source>
</evidence>
<feature type="active site" description="Proton donor/acceptor" evidence="9">
    <location>
        <position position="112"/>
    </location>
</feature>
<dbReference type="Proteomes" id="UP000679779">
    <property type="component" value="Unassembled WGS sequence"/>
</dbReference>
<dbReference type="SUPFAM" id="SSF141523">
    <property type="entry name" value="L,D-transpeptidase catalytic domain-like"/>
    <property type="match status" value="1"/>
</dbReference>
<dbReference type="InterPro" id="IPR005490">
    <property type="entry name" value="LD_TPept_cat_dom"/>
</dbReference>
<keyword evidence="6 9" id="KW-0133">Cell shape</keyword>
<dbReference type="EMBL" id="BORQ01000001">
    <property type="protein sequence ID" value="GIO30433.1"/>
    <property type="molecule type" value="Genomic_DNA"/>
</dbReference>
<evidence type="ECO:0000259" key="11">
    <source>
        <dbReference type="PROSITE" id="PS52029"/>
    </source>
</evidence>
<dbReference type="Pfam" id="PF03734">
    <property type="entry name" value="YkuD"/>
    <property type="match status" value="1"/>
</dbReference>
<comment type="similarity">
    <text evidence="2">Belongs to the YkuD family.</text>
</comment>
<dbReference type="InterPro" id="IPR038063">
    <property type="entry name" value="Transpep_catalytic_dom"/>
</dbReference>
<dbReference type="GO" id="GO:0016757">
    <property type="term" value="F:glycosyltransferase activity"/>
    <property type="evidence" value="ECO:0007669"/>
    <property type="project" value="UniProtKB-KW"/>
</dbReference>
<sequence length="231" mass="25635">MDRNIHKYAFSMMALCLALFWTGHTAAAFAEPSLPIVADEGEYAIEVYPVKHRLVVKKKGQIIKKYAVAVGNPSTPTPIGEYKVVYKGKNWGPAFGPRWLGLNVPWGIYGIHGTNRSYSIGQHASHGCIRMNNANVLELYDMIPLGTKVTIYGHVLGEPQQNPRDLAEGDIGGDVQLIQSRLKSAGFFEGPCDGRFGPGTSAAVRKFQRDHQMRQDGVVSRKIYEEFGLWE</sequence>
<evidence type="ECO:0000256" key="8">
    <source>
        <dbReference type="ARBA" id="ARBA00023316"/>
    </source>
</evidence>
<dbReference type="GO" id="GO:0071555">
    <property type="term" value="P:cell wall organization"/>
    <property type="evidence" value="ECO:0007669"/>
    <property type="project" value="UniProtKB-UniRule"/>
</dbReference>
<dbReference type="Gene3D" id="1.10.101.10">
    <property type="entry name" value="PGBD-like superfamily/PGBD"/>
    <property type="match status" value="1"/>
</dbReference>
<evidence type="ECO:0000256" key="1">
    <source>
        <dbReference type="ARBA" id="ARBA00004752"/>
    </source>
</evidence>
<keyword evidence="8 9" id="KW-0961">Cell wall biogenesis/degradation</keyword>
<dbReference type="SUPFAM" id="SSF47090">
    <property type="entry name" value="PGBD-like"/>
    <property type="match status" value="1"/>
</dbReference>
<comment type="pathway">
    <text evidence="1 9">Cell wall biogenesis; peptidoglycan biosynthesis.</text>
</comment>
<keyword evidence="7 9" id="KW-0573">Peptidoglycan synthesis</keyword>
<dbReference type="GO" id="GO:0005576">
    <property type="term" value="C:extracellular region"/>
    <property type="evidence" value="ECO:0007669"/>
    <property type="project" value="TreeGrafter"/>
</dbReference>
<feature type="active site" description="Nucleophile" evidence="9">
    <location>
        <position position="128"/>
    </location>
</feature>
<dbReference type="InterPro" id="IPR050979">
    <property type="entry name" value="LD-transpeptidase"/>
</dbReference>
<reference evidence="12" key="1">
    <citation type="submission" date="2021-03" db="EMBL/GenBank/DDBJ databases">
        <title>Antimicrobial resistance genes in bacteria isolated from Japanese honey, and their potential for conferring macrolide and lincosamide resistance in the American foulbrood pathogen Paenibacillus larvae.</title>
        <authorList>
            <person name="Okamoto M."/>
            <person name="Kumagai M."/>
            <person name="Kanamori H."/>
            <person name="Takamatsu D."/>
        </authorList>
    </citation>
    <scope>NUCLEOTIDE SEQUENCE</scope>
    <source>
        <strain evidence="12">J2TS6</strain>
    </source>
</reference>
<feature type="domain" description="L,D-TPase catalytic" evidence="11">
    <location>
        <begin position="43"/>
        <end position="152"/>
    </location>
</feature>
<dbReference type="InterPro" id="IPR036366">
    <property type="entry name" value="PGBDSf"/>
</dbReference>
<evidence type="ECO:0000256" key="4">
    <source>
        <dbReference type="ARBA" id="ARBA00022679"/>
    </source>
</evidence>
<keyword evidence="4" id="KW-0808">Transferase</keyword>